<evidence type="ECO:0000256" key="1">
    <source>
        <dbReference type="SAM" id="MobiDB-lite"/>
    </source>
</evidence>
<dbReference type="AlphaFoldDB" id="A0A936Z0B8"/>
<evidence type="ECO:0000313" key="2">
    <source>
        <dbReference type="EMBL" id="MBL0391192.1"/>
    </source>
</evidence>
<proteinExistence type="predicted"/>
<evidence type="ECO:0000313" key="3">
    <source>
        <dbReference type="Proteomes" id="UP000599109"/>
    </source>
</evidence>
<accession>A0A936Z0B8</accession>
<feature type="region of interest" description="Disordered" evidence="1">
    <location>
        <begin position="606"/>
        <end position="662"/>
    </location>
</feature>
<dbReference type="EMBL" id="JAEQNE010000002">
    <property type="protein sequence ID" value="MBL0391192.1"/>
    <property type="molecule type" value="Genomic_DNA"/>
</dbReference>
<sequence length="662" mass="74689">MGPSDRKRYERLRAAFEAYAAWQPLQECLKKAGVSYARFHQLLGRCLAMHRDGRIQGFRALKRGAHLRPKRRQAGVTAAKDPRGGFSGAFGQLLELHSAIKEGLEAFLLAKKPHGRRPNRATRHELKKELERLCRLEGLTEREYPFNTGDKAGCAVWKWKNTTFLEEHALDFIRVENGELAANLWEFGEGDGEGKPFYGPMEAWVIDEYTADARGKKRIKSESLGWLHAEAQRFTGIAMSDLNSSASLGDRLIFDSAVTVSDLLELVCDAIFGSQPPIADLPNELEPGAAFPVDAEGLSHYLRYKVPKAIYLDRALAHLANEFQFALHALLGGLVKLDFPYQPHSRAQIEQKNSARTHLLHQLIGTTGTGPQDPVRKVADAVPKDLIDADVLAGAVSAFSRNQNVLPCEAVAYLTPLEYLRRRAQRGDITLESLPVDCRHRYFFCLPRRVTIRMDLTKGRRPHFIFEYAEYRSAALNSRVDLDRRFMWVRYWGADLRTVMLYYPDGSPFGEVHAVGRWQKFPHSMWFRLLFGKLKKHKALGPRAEDRPLEAVYHYLRDVATQDRRAAAQLARVEQMLMASDGIEFFEIRRDIEDLRVQEARVAEALNPVGDRTPDGSVSNDETTAASDQQPVPDAQNLARPEPGVATPPPTAPGAVWKPLRR</sequence>
<feature type="compositionally biased region" description="Polar residues" evidence="1">
    <location>
        <begin position="616"/>
        <end position="630"/>
    </location>
</feature>
<protein>
    <recommendedName>
        <fullName evidence="4">Transposase</fullName>
    </recommendedName>
</protein>
<evidence type="ECO:0008006" key="4">
    <source>
        <dbReference type="Google" id="ProtNLM"/>
    </source>
</evidence>
<organism evidence="2 3">
    <name type="scientific">Ramlibacter monticola</name>
    <dbReference type="NCBI Taxonomy" id="1926872"/>
    <lineage>
        <taxon>Bacteria</taxon>
        <taxon>Pseudomonadati</taxon>
        <taxon>Pseudomonadota</taxon>
        <taxon>Betaproteobacteria</taxon>
        <taxon>Burkholderiales</taxon>
        <taxon>Comamonadaceae</taxon>
        <taxon>Ramlibacter</taxon>
    </lineage>
</organism>
<gene>
    <name evidence="2" type="ORF">JJ685_08585</name>
</gene>
<name>A0A936Z0B8_9BURK</name>
<reference evidence="2 3" key="1">
    <citation type="journal article" date="2017" name="Int. J. Syst. Evol. Microbiol.">
        <title>Ramlibacter monticola sp. nov., isolated from forest soil.</title>
        <authorList>
            <person name="Chaudhary D.K."/>
            <person name="Kim J."/>
        </authorList>
    </citation>
    <scope>NUCLEOTIDE SEQUENCE [LARGE SCALE GENOMIC DNA]</scope>
    <source>
        <strain evidence="2 3">KACC 19175</strain>
    </source>
</reference>
<dbReference type="Proteomes" id="UP000599109">
    <property type="component" value="Unassembled WGS sequence"/>
</dbReference>
<dbReference type="RefSeq" id="WP_201673841.1">
    <property type="nucleotide sequence ID" value="NZ_JAEQNE010000002.1"/>
</dbReference>
<keyword evidence="3" id="KW-1185">Reference proteome</keyword>
<comment type="caution">
    <text evidence="2">The sequence shown here is derived from an EMBL/GenBank/DDBJ whole genome shotgun (WGS) entry which is preliminary data.</text>
</comment>